<dbReference type="InterPro" id="IPR002818">
    <property type="entry name" value="DJ-1/PfpI"/>
</dbReference>
<accession>A0A2S3ZQH5</accession>
<protein>
    <submittedName>
        <fullName evidence="2">Type 1 glutamine amidotransferase domain-containing protein</fullName>
    </submittedName>
</protein>
<evidence type="ECO:0000313" key="3">
    <source>
        <dbReference type="Proteomes" id="UP000237104"/>
    </source>
</evidence>
<organism evidence="2 3">
    <name type="scientific">Cryobacterium zongtaii</name>
    <dbReference type="NCBI Taxonomy" id="1259217"/>
    <lineage>
        <taxon>Bacteria</taxon>
        <taxon>Bacillati</taxon>
        <taxon>Actinomycetota</taxon>
        <taxon>Actinomycetes</taxon>
        <taxon>Micrococcales</taxon>
        <taxon>Microbacteriaceae</taxon>
        <taxon>Cryobacterium</taxon>
    </lineage>
</organism>
<name>A0A2S3ZQH5_9MICO</name>
<comment type="caution">
    <text evidence="2">The sequence shown here is derived from an EMBL/GenBank/DDBJ whole genome shotgun (WGS) entry which is preliminary data.</text>
</comment>
<dbReference type="CDD" id="cd03141">
    <property type="entry name" value="GATase1_Hsp31_like"/>
    <property type="match status" value="1"/>
</dbReference>
<gene>
    <name evidence="2" type="ORF">C3B59_01325</name>
</gene>
<dbReference type="Proteomes" id="UP000237104">
    <property type="component" value="Unassembled WGS sequence"/>
</dbReference>
<feature type="domain" description="DJ-1/PfpI" evidence="1">
    <location>
        <begin position="29"/>
        <end position="228"/>
    </location>
</feature>
<dbReference type="InterPro" id="IPR050325">
    <property type="entry name" value="Prot/Nucl_acid_deglycase"/>
</dbReference>
<reference evidence="2 3" key="1">
    <citation type="submission" date="2018-01" db="EMBL/GenBank/DDBJ databases">
        <title>Cryobacterium sp. nov., from glaciers in China.</title>
        <authorList>
            <person name="Liu Q."/>
            <person name="Xin Y.-H."/>
        </authorList>
    </citation>
    <scope>NUCLEOTIDE SEQUENCE [LARGE SCALE GENOMIC DNA]</scope>
    <source>
        <strain evidence="2 3">TMB1-8</strain>
    </source>
</reference>
<dbReference type="GO" id="GO:0019172">
    <property type="term" value="F:glyoxalase III activity"/>
    <property type="evidence" value="ECO:0007669"/>
    <property type="project" value="TreeGrafter"/>
</dbReference>
<keyword evidence="2" id="KW-0808">Transferase</keyword>
<dbReference type="EMBL" id="PPXF01000011">
    <property type="protein sequence ID" value="POH71272.1"/>
    <property type="molecule type" value="Genomic_DNA"/>
</dbReference>
<dbReference type="GO" id="GO:0019243">
    <property type="term" value="P:methylglyoxal catabolic process to D-lactate via S-lactoyl-glutathione"/>
    <property type="evidence" value="ECO:0007669"/>
    <property type="project" value="TreeGrafter"/>
</dbReference>
<dbReference type="RefSeq" id="WP_103429696.1">
    <property type="nucleotide sequence ID" value="NZ_PPXF01000011.1"/>
</dbReference>
<dbReference type="Gene3D" id="3.40.50.880">
    <property type="match status" value="1"/>
</dbReference>
<evidence type="ECO:0000259" key="1">
    <source>
        <dbReference type="Pfam" id="PF01965"/>
    </source>
</evidence>
<dbReference type="GO" id="GO:0005737">
    <property type="term" value="C:cytoplasm"/>
    <property type="evidence" value="ECO:0007669"/>
    <property type="project" value="TreeGrafter"/>
</dbReference>
<dbReference type="InterPro" id="IPR029062">
    <property type="entry name" value="Class_I_gatase-like"/>
</dbReference>
<keyword evidence="2" id="KW-0315">Glutamine amidotransferase</keyword>
<dbReference type="OrthoDB" id="9792284at2"/>
<proteinExistence type="predicted"/>
<dbReference type="GO" id="GO:0016740">
    <property type="term" value="F:transferase activity"/>
    <property type="evidence" value="ECO:0007669"/>
    <property type="project" value="UniProtKB-KW"/>
</dbReference>
<evidence type="ECO:0000313" key="2">
    <source>
        <dbReference type="EMBL" id="POH71272.1"/>
    </source>
</evidence>
<dbReference type="AlphaFoldDB" id="A0A2S3ZQH5"/>
<sequence>MTSVLFVVSAADHWTLNDGTLHPTGYWAEELAEPHRLFTEAGWSITIATPKGVAPTVDEGSLAAGATGGDERSTELRSYLDSIPALKSPASIDDVTAADYDVVFYPGGHGPMEDLAVDTTSGQIMTDTIASGRILGVLCHAPAALLAATAADGTWPFLAYRMTGFTDAEEALGGLAPKAKWLVQARLVELGADFVEGASFAEHIEIDRNLYTGQNPASSVKLASAIIDAVAAQK</sequence>
<dbReference type="PANTHER" id="PTHR48094">
    <property type="entry name" value="PROTEIN/NUCLEIC ACID DEGLYCASE DJ-1-RELATED"/>
    <property type="match status" value="1"/>
</dbReference>
<dbReference type="SUPFAM" id="SSF52317">
    <property type="entry name" value="Class I glutamine amidotransferase-like"/>
    <property type="match status" value="1"/>
</dbReference>
<dbReference type="Pfam" id="PF01965">
    <property type="entry name" value="DJ-1_PfpI"/>
    <property type="match status" value="1"/>
</dbReference>
<dbReference type="PANTHER" id="PTHR48094:SF22">
    <property type="entry name" value="DJ-1_PFPI DOMAIN-CONTAINING PROTEIN"/>
    <property type="match status" value="1"/>
</dbReference>